<gene>
    <name evidence="7" type="ORF">B0H16DRAFT_1895115</name>
</gene>
<dbReference type="CDD" id="cd12148">
    <property type="entry name" value="fungal_TF_MHR"/>
    <property type="match status" value="1"/>
</dbReference>
<dbReference type="InterPro" id="IPR007219">
    <property type="entry name" value="XnlR_reg_dom"/>
</dbReference>
<dbReference type="GO" id="GO:0008270">
    <property type="term" value="F:zinc ion binding"/>
    <property type="evidence" value="ECO:0007669"/>
    <property type="project" value="InterPro"/>
</dbReference>
<dbReference type="Proteomes" id="UP001215598">
    <property type="component" value="Unassembled WGS sequence"/>
</dbReference>
<dbReference type="Pfam" id="PF04082">
    <property type="entry name" value="Fungal_trans"/>
    <property type="match status" value="1"/>
</dbReference>
<dbReference type="EMBL" id="JARKIB010000195">
    <property type="protein sequence ID" value="KAJ7725326.1"/>
    <property type="molecule type" value="Genomic_DNA"/>
</dbReference>
<organism evidence="7 8">
    <name type="scientific">Mycena metata</name>
    <dbReference type="NCBI Taxonomy" id="1033252"/>
    <lineage>
        <taxon>Eukaryota</taxon>
        <taxon>Fungi</taxon>
        <taxon>Dikarya</taxon>
        <taxon>Basidiomycota</taxon>
        <taxon>Agaricomycotina</taxon>
        <taxon>Agaricomycetes</taxon>
        <taxon>Agaricomycetidae</taxon>
        <taxon>Agaricales</taxon>
        <taxon>Marasmiineae</taxon>
        <taxon>Mycenaceae</taxon>
        <taxon>Mycena</taxon>
    </lineage>
</organism>
<dbReference type="GO" id="GO:0005634">
    <property type="term" value="C:nucleus"/>
    <property type="evidence" value="ECO:0007669"/>
    <property type="project" value="UniProtKB-SubCell"/>
</dbReference>
<dbReference type="GO" id="GO:0006351">
    <property type="term" value="P:DNA-templated transcription"/>
    <property type="evidence" value="ECO:0007669"/>
    <property type="project" value="InterPro"/>
</dbReference>
<dbReference type="PANTHER" id="PTHR46910">
    <property type="entry name" value="TRANSCRIPTION FACTOR PDR1"/>
    <property type="match status" value="1"/>
</dbReference>
<comment type="caution">
    <text evidence="7">The sequence shown here is derived from an EMBL/GenBank/DDBJ whole genome shotgun (WGS) entry which is preliminary data.</text>
</comment>
<evidence type="ECO:0000256" key="3">
    <source>
        <dbReference type="ARBA" id="ARBA00023125"/>
    </source>
</evidence>
<evidence type="ECO:0000313" key="7">
    <source>
        <dbReference type="EMBL" id="KAJ7725326.1"/>
    </source>
</evidence>
<keyword evidence="4" id="KW-0539">Nucleus</keyword>
<evidence type="ECO:0000256" key="1">
    <source>
        <dbReference type="ARBA" id="ARBA00004123"/>
    </source>
</evidence>
<dbReference type="InterPro" id="IPR050987">
    <property type="entry name" value="AtrR-like"/>
</dbReference>
<keyword evidence="5" id="KW-0812">Transmembrane</keyword>
<comment type="subcellular location">
    <subcellularLocation>
        <location evidence="1">Nucleus</location>
    </subcellularLocation>
</comment>
<keyword evidence="8" id="KW-1185">Reference proteome</keyword>
<name>A0AAD7HPP2_9AGAR</name>
<feature type="domain" description="Xylanolytic transcriptional activator regulatory" evidence="6">
    <location>
        <begin position="40"/>
        <end position="273"/>
    </location>
</feature>
<keyword evidence="2" id="KW-0479">Metal-binding</keyword>
<reference evidence="7" key="1">
    <citation type="submission" date="2023-03" db="EMBL/GenBank/DDBJ databases">
        <title>Massive genome expansion in bonnet fungi (Mycena s.s.) driven by repeated elements and novel gene families across ecological guilds.</title>
        <authorList>
            <consortium name="Lawrence Berkeley National Laboratory"/>
            <person name="Harder C.B."/>
            <person name="Miyauchi S."/>
            <person name="Viragh M."/>
            <person name="Kuo A."/>
            <person name="Thoen E."/>
            <person name="Andreopoulos B."/>
            <person name="Lu D."/>
            <person name="Skrede I."/>
            <person name="Drula E."/>
            <person name="Henrissat B."/>
            <person name="Morin E."/>
            <person name="Kohler A."/>
            <person name="Barry K."/>
            <person name="LaButti K."/>
            <person name="Morin E."/>
            <person name="Salamov A."/>
            <person name="Lipzen A."/>
            <person name="Mereny Z."/>
            <person name="Hegedus B."/>
            <person name="Baldrian P."/>
            <person name="Stursova M."/>
            <person name="Weitz H."/>
            <person name="Taylor A."/>
            <person name="Grigoriev I.V."/>
            <person name="Nagy L.G."/>
            <person name="Martin F."/>
            <person name="Kauserud H."/>
        </authorList>
    </citation>
    <scope>NUCLEOTIDE SEQUENCE</scope>
    <source>
        <strain evidence="7">CBHHK182m</strain>
    </source>
</reference>
<dbReference type="PANTHER" id="PTHR46910:SF3">
    <property type="entry name" value="HALOTOLERANCE PROTEIN 9-RELATED"/>
    <property type="match status" value="1"/>
</dbReference>
<proteinExistence type="predicted"/>
<evidence type="ECO:0000259" key="6">
    <source>
        <dbReference type="Pfam" id="PF04082"/>
    </source>
</evidence>
<dbReference type="AlphaFoldDB" id="A0AAD7HPP2"/>
<dbReference type="GO" id="GO:0003677">
    <property type="term" value="F:DNA binding"/>
    <property type="evidence" value="ECO:0007669"/>
    <property type="project" value="UniProtKB-KW"/>
</dbReference>
<dbReference type="GO" id="GO:0003700">
    <property type="term" value="F:DNA-binding transcription factor activity"/>
    <property type="evidence" value="ECO:0007669"/>
    <property type="project" value="InterPro"/>
</dbReference>
<keyword evidence="5" id="KW-0472">Membrane</keyword>
<evidence type="ECO:0000313" key="8">
    <source>
        <dbReference type="Proteomes" id="UP001215598"/>
    </source>
</evidence>
<evidence type="ECO:0000256" key="4">
    <source>
        <dbReference type="ARBA" id="ARBA00023242"/>
    </source>
</evidence>
<evidence type="ECO:0000256" key="2">
    <source>
        <dbReference type="ARBA" id="ARBA00022723"/>
    </source>
</evidence>
<feature type="non-terminal residue" evidence="7">
    <location>
        <position position="1"/>
    </location>
</feature>
<sequence>MSPQTRRSLYWDLLPWEKERYTKSSTHYLYPDRDLIASLLRLYFDIIHPTVPILHRPSFEKSVADGLHLTDMEFGGLLLSVLAAASRYSDDPRVFVEGDASLSSGWKWAKKVHIARSLFEPTIYELQMYYLMAYFALGTSFPQVAGLYLGMGIHFLQLRREYRQKRKGRELDFEEELGKHAYFLVLSSRCHLRPSHELLSRCYVSLDRMMSVFHGRPTTFRNERYDVDLALEVDDEYWDRGFVQPLGTPSLGSYFVCHSQLCEILGDAMRRLYGSKKTKVALGWSGPEWEQRTVAELDSAINDFVNSIPPHLRWNPDDPPQGAFFDQSATLYITYHLVQITIHRPFIHRMSTLAAPSLSICTRAARSILHTADIWLKKLHRVPLPNVIDTVFLSGLILALSAFGTKRAGLPIEMNKDLSQVETALKILKISEVRWQPAGRRWELLRDLRTLDPMKLMPHDSLNDDKMGRYSSAVHPQPQQRFQPSEDFSSLSLSLESGLQPGVSIEQLLADTSPADAMDGILDEELMSMWMNVPADVTNVDHWDAYFGDRNGVDAGQPPMTLRLSNLGWR</sequence>
<accession>A0AAD7HPP2</accession>
<protein>
    <recommendedName>
        <fullName evidence="6">Xylanolytic transcriptional activator regulatory domain-containing protein</fullName>
    </recommendedName>
</protein>
<evidence type="ECO:0000256" key="5">
    <source>
        <dbReference type="SAM" id="Phobius"/>
    </source>
</evidence>
<feature type="transmembrane region" description="Helical" evidence="5">
    <location>
        <begin position="128"/>
        <end position="156"/>
    </location>
</feature>
<keyword evidence="3" id="KW-0238">DNA-binding</keyword>
<keyword evidence="5" id="KW-1133">Transmembrane helix</keyword>